<name>A0AC35UGU4_9BILA</name>
<sequence length="230" mass="26428">MGDHCIGQTCLRLCDPESRLFDSNGCNEREKCLLKSDNADENVPRHLCVSIACEKDDQCALEEECDLDTSKCRKRLKCLSNSDCKGTNQVCDTLYNLCLIKDNSINAYYTSPLCLSQNDCPLSMNCNKRTRRCKNKYDLEFENITTNISNMLKNFQIVPSPKNAKKIKKLILTNNADKTKLANNIFVHTKKECRDQINMNCSRKKHLCFKKEYSAFLRVHCPKTCMYTSC</sequence>
<organism evidence="1 2">
    <name type="scientific">Rhabditophanes sp. KR3021</name>
    <dbReference type="NCBI Taxonomy" id="114890"/>
    <lineage>
        <taxon>Eukaryota</taxon>
        <taxon>Metazoa</taxon>
        <taxon>Ecdysozoa</taxon>
        <taxon>Nematoda</taxon>
        <taxon>Chromadorea</taxon>
        <taxon>Rhabditida</taxon>
        <taxon>Tylenchina</taxon>
        <taxon>Panagrolaimomorpha</taxon>
        <taxon>Strongyloidoidea</taxon>
        <taxon>Alloionematidae</taxon>
        <taxon>Rhabditophanes</taxon>
    </lineage>
</organism>
<evidence type="ECO:0000313" key="1">
    <source>
        <dbReference type="Proteomes" id="UP000095286"/>
    </source>
</evidence>
<reference evidence="2" key="1">
    <citation type="submission" date="2016-11" db="UniProtKB">
        <authorList>
            <consortium name="WormBaseParasite"/>
        </authorList>
    </citation>
    <scope>IDENTIFICATION</scope>
    <source>
        <strain evidence="2">KR3021</strain>
    </source>
</reference>
<accession>A0AC35UGU4</accession>
<protein>
    <submittedName>
        <fullName evidence="2">ShKT domain-containing protein</fullName>
    </submittedName>
</protein>
<dbReference type="Proteomes" id="UP000095286">
    <property type="component" value="Unplaced"/>
</dbReference>
<proteinExistence type="predicted"/>
<dbReference type="WBParaSite" id="RSKR_0001156066.1">
    <property type="protein sequence ID" value="RSKR_0001156066.1"/>
    <property type="gene ID" value="RSKR_0001156066"/>
</dbReference>
<evidence type="ECO:0000313" key="2">
    <source>
        <dbReference type="WBParaSite" id="RSKR_0001156066.1"/>
    </source>
</evidence>